<dbReference type="EMBL" id="LR721753">
    <property type="protein sequence ID" value="VVV07053.1"/>
    <property type="molecule type" value="Genomic_DNA"/>
</dbReference>
<sequence>MSYSYGVKKSTSNSARVYPAVGKHFSEKELKEITSLIEDKGFHVVRKFDQLYVTDETQCLELNALIECLHKLIPKKATQRVERQQRQEAETQVLLWDSERKAHEQNVLSENEELVVVITDSIGQINNYNMTKLIEFILGEDKRFGGILNPAATARVIELGFFNVGELNGEEANLCDYEALKSFILAALQDNDI</sequence>
<geneLocation type="plasmid" evidence="1">
    <name>pAWOD_2</name>
</geneLocation>
<protein>
    <submittedName>
        <fullName evidence="1">Uncharacterized protein</fullName>
    </submittedName>
</protein>
<name>A0A5Q4ZYV8_9GAMM</name>
<proteinExistence type="predicted"/>
<dbReference type="RefSeq" id="WP_192957932.1">
    <property type="nucleotide sequence ID" value="NZ_LR721753.1"/>
</dbReference>
<dbReference type="AlphaFoldDB" id="A0A5Q4ZYV8"/>
<organism evidence="1">
    <name type="scientific">Aliivibrio wodanis</name>
    <dbReference type="NCBI Taxonomy" id="80852"/>
    <lineage>
        <taxon>Bacteria</taxon>
        <taxon>Pseudomonadati</taxon>
        <taxon>Pseudomonadota</taxon>
        <taxon>Gammaproteobacteria</taxon>
        <taxon>Vibrionales</taxon>
        <taxon>Vibrionaceae</taxon>
        <taxon>Aliivibrio</taxon>
    </lineage>
</organism>
<evidence type="ECO:0000313" key="1">
    <source>
        <dbReference type="EMBL" id="VVV07053.1"/>
    </source>
</evidence>
<reference evidence="1" key="1">
    <citation type="submission" date="2019-09" db="EMBL/GenBank/DDBJ databases">
        <authorList>
            <person name="Hjerde E."/>
        </authorList>
    </citation>
    <scope>NUCLEOTIDE SEQUENCE [LARGE SCALE GENOMIC DNA]</scope>
    <source>
        <strain evidence="1">06/09/160</strain>
        <plasmid evidence="1">pAWOD_2</plasmid>
    </source>
</reference>
<accession>A0A5Q4ZYV8</accession>
<gene>
    <name evidence="1" type="ORF">AW0309160_04547</name>
</gene>
<keyword evidence="1" id="KW-0614">Plasmid</keyword>